<dbReference type="PROSITE" id="PS00379">
    <property type="entry name" value="CDP_ALCOHOL_P_TRANSF"/>
    <property type="match status" value="1"/>
</dbReference>
<dbReference type="GO" id="GO:0032049">
    <property type="term" value="P:cardiolipin biosynthetic process"/>
    <property type="evidence" value="ECO:0007669"/>
    <property type="project" value="TreeGrafter"/>
</dbReference>
<evidence type="ECO:0000256" key="1">
    <source>
        <dbReference type="ARBA" id="ARBA00004141"/>
    </source>
</evidence>
<proteinExistence type="inferred from homology"/>
<keyword evidence="7" id="KW-0472">Membrane</keyword>
<evidence type="ECO:0000256" key="6">
    <source>
        <dbReference type="ARBA" id="ARBA00023098"/>
    </source>
</evidence>
<dbReference type="InterPro" id="IPR050324">
    <property type="entry name" value="CDP-alcohol_PTase-I"/>
</dbReference>
<dbReference type="GO" id="GO:0005739">
    <property type="term" value="C:mitochondrion"/>
    <property type="evidence" value="ECO:0007669"/>
    <property type="project" value="TreeGrafter"/>
</dbReference>
<dbReference type="GO" id="GO:0016020">
    <property type="term" value="C:membrane"/>
    <property type="evidence" value="ECO:0007669"/>
    <property type="project" value="UniProtKB-SubCell"/>
</dbReference>
<name>A0A4Y9ZC88_9AGAM</name>
<comment type="similarity">
    <text evidence="10">Belongs to the CDP-alcohol phosphatidyltransferase class-I family.</text>
</comment>
<evidence type="ECO:0000256" key="7">
    <source>
        <dbReference type="ARBA" id="ARBA00023136"/>
    </source>
</evidence>
<evidence type="ECO:0000256" key="2">
    <source>
        <dbReference type="ARBA" id="ARBA00022516"/>
    </source>
</evidence>
<dbReference type="InterPro" id="IPR000462">
    <property type="entry name" value="CDP-OH_P_trans"/>
</dbReference>
<evidence type="ECO:0000256" key="4">
    <source>
        <dbReference type="ARBA" id="ARBA00022692"/>
    </source>
</evidence>
<dbReference type="PANTHER" id="PTHR14269:SF60">
    <property type="entry name" value="CARDIOLIPIN SYNTHASE (CMP-FORMING)"/>
    <property type="match status" value="1"/>
</dbReference>
<dbReference type="Proteomes" id="UP000298327">
    <property type="component" value="Unassembled WGS sequence"/>
</dbReference>
<dbReference type="InterPro" id="IPR048254">
    <property type="entry name" value="CDP_ALCOHOL_P_TRANSF_CS"/>
</dbReference>
<evidence type="ECO:0000256" key="9">
    <source>
        <dbReference type="ARBA" id="ARBA00023264"/>
    </source>
</evidence>
<sequence>MYCLVPGQLDGYLARTYKMTSVLGTILDPTADKMLMTTLAVTLTMKGLLPLPLTAIILGRDVLLSLSAFWIRYTSLPQPYPFNLAHDISENIPAVLGLLHTLRRSEAHHNQQGKYGPAALADGRDNRGPAAAHPGWHRQHAHSITTDSCDDDDLVWPLLRLLQERRARPLRHPQAAGSPYPTFIAQNRVLA</sequence>
<keyword evidence="5" id="KW-1133">Transmembrane helix</keyword>
<feature type="region of interest" description="Disordered" evidence="11">
    <location>
        <begin position="110"/>
        <end position="139"/>
    </location>
</feature>
<keyword evidence="9" id="KW-1208">Phospholipid metabolism</keyword>
<keyword evidence="3 10" id="KW-0808">Transferase</keyword>
<evidence type="ECO:0000313" key="12">
    <source>
        <dbReference type="EMBL" id="TFY71019.1"/>
    </source>
</evidence>
<evidence type="ECO:0000256" key="3">
    <source>
        <dbReference type="ARBA" id="ARBA00022679"/>
    </source>
</evidence>
<dbReference type="PANTHER" id="PTHR14269">
    <property type="entry name" value="CDP-DIACYLGLYCEROL--GLYCEROL-3-PHOSPHATE 3-PHOSPHATIDYLTRANSFERASE-RELATED"/>
    <property type="match status" value="1"/>
</dbReference>
<evidence type="ECO:0000256" key="8">
    <source>
        <dbReference type="ARBA" id="ARBA00023209"/>
    </source>
</evidence>
<keyword evidence="4" id="KW-0812">Transmembrane</keyword>
<evidence type="ECO:0000256" key="10">
    <source>
        <dbReference type="RuleBase" id="RU003750"/>
    </source>
</evidence>
<dbReference type="GO" id="GO:0043337">
    <property type="term" value="F:cardiolipin synthase (CMP-forming)"/>
    <property type="evidence" value="ECO:0007669"/>
    <property type="project" value="TreeGrafter"/>
</dbReference>
<evidence type="ECO:0000313" key="13">
    <source>
        <dbReference type="Proteomes" id="UP000298327"/>
    </source>
</evidence>
<keyword evidence="13" id="KW-1185">Reference proteome</keyword>
<dbReference type="Gene3D" id="1.20.120.1760">
    <property type="match status" value="1"/>
</dbReference>
<accession>A0A4Y9ZC88</accession>
<dbReference type="STRING" id="205917.A0A4Y9ZC88"/>
<keyword evidence="2" id="KW-0444">Lipid biosynthesis</keyword>
<gene>
    <name evidence="12" type="ORF">EVG20_g1998</name>
</gene>
<comment type="caution">
    <text evidence="12">The sequence shown here is derived from an EMBL/GenBank/DDBJ whole genome shotgun (WGS) entry which is preliminary data.</text>
</comment>
<comment type="subcellular location">
    <subcellularLocation>
        <location evidence="1">Membrane</location>
        <topology evidence="1">Multi-pass membrane protein</topology>
    </subcellularLocation>
</comment>
<organism evidence="12 13">
    <name type="scientific">Dentipellis fragilis</name>
    <dbReference type="NCBI Taxonomy" id="205917"/>
    <lineage>
        <taxon>Eukaryota</taxon>
        <taxon>Fungi</taxon>
        <taxon>Dikarya</taxon>
        <taxon>Basidiomycota</taxon>
        <taxon>Agaricomycotina</taxon>
        <taxon>Agaricomycetes</taxon>
        <taxon>Russulales</taxon>
        <taxon>Hericiaceae</taxon>
        <taxon>Dentipellis</taxon>
    </lineage>
</organism>
<keyword evidence="6" id="KW-0443">Lipid metabolism</keyword>
<dbReference type="Pfam" id="PF01066">
    <property type="entry name" value="CDP-OH_P_transf"/>
    <property type="match status" value="1"/>
</dbReference>
<reference evidence="12 13" key="1">
    <citation type="submission" date="2019-02" db="EMBL/GenBank/DDBJ databases">
        <title>Genome sequencing of the rare red list fungi Dentipellis fragilis.</title>
        <authorList>
            <person name="Buettner E."/>
            <person name="Kellner H."/>
        </authorList>
    </citation>
    <scope>NUCLEOTIDE SEQUENCE [LARGE SCALE GENOMIC DNA]</scope>
    <source>
        <strain evidence="12 13">DSM 105465</strain>
    </source>
</reference>
<dbReference type="AlphaFoldDB" id="A0A4Y9ZC88"/>
<dbReference type="EMBL" id="SEOQ01000071">
    <property type="protein sequence ID" value="TFY71019.1"/>
    <property type="molecule type" value="Genomic_DNA"/>
</dbReference>
<dbReference type="InterPro" id="IPR043130">
    <property type="entry name" value="CDP-OH_PTrfase_TM_dom"/>
</dbReference>
<keyword evidence="8" id="KW-0594">Phospholipid biosynthesis</keyword>
<evidence type="ECO:0000256" key="5">
    <source>
        <dbReference type="ARBA" id="ARBA00022989"/>
    </source>
</evidence>
<evidence type="ECO:0000256" key="11">
    <source>
        <dbReference type="SAM" id="MobiDB-lite"/>
    </source>
</evidence>
<protein>
    <submittedName>
        <fullName evidence="12">Uncharacterized protein</fullName>
    </submittedName>
</protein>
<dbReference type="OrthoDB" id="10020554at2759"/>